<evidence type="ECO:0000313" key="2">
    <source>
        <dbReference type="Proteomes" id="UP000198415"/>
    </source>
</evidence>
<protein>
    <submittedName>
        <fullName evidence="1">Tetratricopeptide repeat-containing protein</fullName>
    </submittedName>
</protein>
<dbReference type="InterPro" id="IPR019734">
    <property type="entry name" value="TPR_rpt"/>
</dbReference>
<dbReference type="InterPro" id="IPR011990">
    <property type="entry name" value="TPR-like_helical_dom_sf"/>
</dbReference>
<organism evidence="1 2">
    <name type="scientific">Actinoplanes regularis</name>
    <dbReference type="NCBI Taxonomy" id="52697"/>
    <lineage>
        <taxon>Bacteria</taxon>
        <taxon>Bacillati</taxon>
        <taxon>Actinomycetota</taxon>
        <taxon>Actinomycetes</taxon>
        <taxon>Micromonosporales</taxon>
        <taxon>Micromonosporaceae</taxon>
        <taxon>Actinoplanes</taxon>
    </lineage>
</organism>
<proteinExistence type="predicted"/>
<dbReference type="Pfam" id="PF13424">
    <property type="entry name" value="TPR_12"/>
    <property type="match status" value="1"/>
</dbReference>
<dbReference type="Gene3D" id="1.25.40.10">
    <property type="entry name" value="Tetratricopeptide repeat domain"/>
    <property type="match status" value="3"/>
</dbReference>
<gene>
    <name evidence="1" type="ORF">SAMN06264365_102366</name>
</gene>
<dbReference type="Proteomes" id="UP000198415">
    <property type="component" value="Unassembled WGS sequence"/>
</dbReference>
<name>A0A238WB74_9ACTN</name>
<dbReference type="AlphaFoldDB" id="A0A238WB74"/>
<evidence type="ECO:0000313" key="1">
    <source>
        <dbReference type="EMBL" id="SNR43835.1"/>
    </source>
</evidence>
<dbReference type="SMART" id="SM00028">
    <property type="entry name" value="TPR"/>
    <property type="match status" value="5"/>
</dbReference>
<accession>A0A238WB74</accession>
<sequence>MTVDFPGVATGWIRRLRLATGDGAGLTQRALAAVDDAKRAHDRGDRATAQRIGEAAVAELRSLVASGVRGAEPGLVRALLTQAEYLREMSRHAEAVAAAEEAVTVARADPARTGSLVLALSSLANQLLVAGHVREGLAAAREALADDIVQPDAVLAWVLVTLANALAQVGEPEEALAQSERAVGMWRVLAAGADRKSLFQFGQALNNHANRLYAAGRWADAIEFSAESVALFRRLAEKLPDKLGTALTNYAIVLSRMGREEEALAAAAEAASLDGLSPAGRAAALRAYGGRLAILGRMTEAVTATTDAVGWYRQMLEQDRDAFRAVFAEAVSDLGGQIEDPAEALPHLLEAVALRRELLRVNRAVALPGLAQSLAVLAWRLDELDRFDEAIDATAEALVLIREAAAANRAGTVVKFSFILRDHVARLENAGRLDEARALVAETVEVSREAAEGREPAGSRGLDLALELQARLE</sequence>
<keyword evidence="2" id="KW-1185">Reference proteome</keyword>
<reference evidence="1 2" key="1">
    <citation type="submission" date="2017-06" db="EMBL/GenBank/DDBJ databases">
        <authorList>
            <person name="Kim H.J."/>
            <person name="Triplett B.A."/>
        </authorList>
    </citation>
    <scope>NUCLEOTIDE SEQUENCE [LARGE SCALE GENOMIC DNA]</scope>
    <source>
        <strain evidence="1 2">DSM 43151</strain>
    </source>
</reference>
<dbReference type="SUPFAM" id="SSF48452">
    <property type="entry name" value="TPR-like"/>
    <property type="match status" value="3"/>
</dbReference>
<dbReference type="EMBL" id="FZNR01000002">
    <property type="protein sequence ID" value="SNR43835.1"/>
    <property type="molecule type" value="Genomic_DNA"/>
</dbReference>